<proteinExistence type="predicted"/>
<name>A0A8H4VXA7_9HELO</name>
<evidence type="ECO:0000313" key="3">
    <source>
        <dbReference type="Proteomes" id="UP000566819"/>
    </source>
</evidence>
<evidence type="ECO:0000256" key="1">
    <source>
        <dbReference type="SAM" id="MobiDB-lite"/>
    </source>
</evidence>
<dbReference type="OrthoDB" id="194358at2759"/>
<comment type="caution">
    <text evidence="2">The sequence shown here is derived from an EMBL/GenBank/DDBJ whole genome shotgun (WGS) entry which is preliminary data.</text>
</comment>
<dbReference type="AlphaFoldDB" id="A0A8H4VXA7"/>
<feature type="region of interest" description="Disordered" evidence="1">
    <location>
        <begin position="1"/>
        <end position="28"/>
    </location>
</feature>
<accession>A0A8H4VXA7</accession>
<dbReference type="EMBL" id="JAAMPI010001324">
    <property type="protein sequence ID" value="KAF4625662.1"/>
    <property type="molecule type" value="Genomic_DNA"/>
</dbReference>
<organism evidence="2 3">
    <name type="scientific">Cudoniella acicularis</name>
    <dbReference type="NCBI Taxonomy" id="354080"/>
    <lineage>
        <taxon>Eukaryota</taxon>
        <taxon>Fungi</taxon>
        <taxon>Dikarya</taxon>
        <taxon>Ascomycota</taxon>
        <taxon>Pezizomycotina</taxon>
        <taxon>Leotiomycetes</taxon>
        <taxon>Helotiales</taxon>
        <taxon>Tricladiaceae</taxon>
        <taxon>Cudoniella</taxon>
    </lineage>
</organism>
<sequence>MEKENKSAVDLSKTYDPASPLVGYPENLDADGRLSRALARKDKDEIESPLENGEDNALHAAAAGTTGDEEAERVKVIEFLFKKDVDINKLEFAGDEDFPKHDSEQLVLHLQFSTPAASRSNLSRGSTLLHSGYLELFQQFGLISKKIFCIWMGAQSAMNWEKVEEYWEDFKSAAKEGFLLDNEDVKIEIIL</sequence>
<dbReference type="Proteomes" id="UP000566819">
    <property type="component" value="Unassembled WGS sequence"/>
</dbReference>
<evidence type="ECO:0000313" key="2">
    <source>
        <dbReference type="EMBL" id="KAF4625662.1"/>
    </source>
</evidence>
<reference evidence="2 3" key="1">
    <citation type="submission" date="2020-03" db="EMBL/GenBank/DDBJ databases">
        <title>Draft Genome Sequence of Cudoniella acicularis.</title>
        <authorList>
            <person name="Buettner E."/>
            <person name="Kellner H."/>
        </authorList>
    </citation>
    <scope>NUCLEOTIDE SEQUENCE [LARGE SCALE GENOMIC DNA]</scope>
    <source>
        <strain evidence="2 3">DSM 108380</strain>
    </source>
</reference>
<protein>
    <submittedName>
        <fullName evidence="2">Uncharacterized protein</fullName>
    </submittedName>
</protein>
<gene>
    <name evidence="2" type="ORF">G7Y89_g12502</name>
</gene>
<keyword evidence="3" id="KW-1185">Reference proteome</keyword>